<dbReference type="Gene3D" id="3.40.50.720">
    <property type="entry name" value="NAD(P)-binding Rossmann-like Domain"/>
    <property type="match status" value="1"/>
</dbReference>
<dbReference type="Pfam" id="PF04321">
    <property type="entry name" value="RmlD_sub_bind"/>
    <property type="match status" value="1"/>
</dbReference>
<organism evidence="3 4">
    <name type="scientific">Halorubrum distributum JCM 9100</name>
    <dbReference type="NCBI Taxonomy" id="1227467"/>
    <lineage>
        <taxon>Archaea</taxon>
        <taxon>Methanobacteriati</taxon>
        <taxon>Methanobacteriota</taxon>
        <taxon>Stenosarchaea group</taxon>
        <taxon>Halobacteria</taxon>
        <taxon>Halobacteriales</taxon>
        <taxon>Haloferacaceae</taxon>
        <taxon>Halorubrum</taxon>
        <taxon>Halorubrum distributum group</taxon>
    </lineage>
</organism>
<accession>M0EW88</accession>
<evidence type="ECO:0000259" key="2">
    <source>
        <dbReference type="Pfam" id="PF04321"/>
    </source>
</evidence>
<dbReference type="AlphaFoldDB" id="M0EW88"/>
<gene>
    <name evidence="3" type="ORF">C465_04329</name>
</gene>
<comment type="caution">
    <text evidence="3">The sequence shown here is derived from an EMBL/GenBank/DDBJ whole genome shotgun (WGS) entry which is preliminary data.</text>
</comment>
<feature type="domain" description="Phosphoribosyltransferase" evidence="1">
    <location>
        <begin position="317"/>
        <end position="412"/>
    </location>
</feature>
<dbReference type="SUPFAM" id="SSF51735">
    <property type="entry name" value="NAD(P)-binding Rossmann-fold domains"/>
    <property type="match status" value="1"/>
</dbReference>
<reference evidence="3 4" key="1">
    <citation type="journal article" date="2014" name="PLoS Genet.">
        <title>Phylogenetically driven sequencing of extremely halophilic archaea reveals strategies for static and dynamic osmo-response.</title>
        <authorList>
            <person name="Becker E.A."/>
            <person name="Seitzer P.M."/>
            <person name="Tritt A."/>
            <person name="Larsen D."/>
            <person name="Krusor M."/>
            <person name="Yao A.I."/>
            <person name="Wu D."/>
            <person name="Madern D."/>
            <person name="Eisen J.A."/>
            <person name="Darling A.E."/>
            <person name="Facciotti M.T."/>
        </authorList>
    </citation>
    <scope>NUCLEOTIDE SEQUENCE [LARGE SCALE GENOMIC DNA]</scope>
    <source>
        <strain evidence="3 4">JCM 9100</strain>
    </source>
</reference>
<protein>
    <submittedName>
        <fullName evidence="3">dTDP-4-dehydrorhamnose reductase</fullName>
    </submittedName>
</protein>
<feature type="domain" description="RmlD-like substrate binding" evidence="2">
    <location>
        <begin position="4"/>
        <end position="257"/>
    </location>
</feature>
<dbReference type="SUPFAM" id="SSF53271">
    <property type="entry name" value="PRTase-like"/>
    <property type="match status" value="1"/>
</dbReference>
<name>M0EW88_9EURY</name>
<evidence type="ECO:0000313" key="4">
    <source>
        <dbReference type="Proteomes" id="UP000011526"/>
    </source>
</evidence>
<dbReference type="Gene3D" id="3.40.50.2020">
    <property type="match status" value="1"/>
</dbReference>
<dbReference type="InterPro" id="IPR005913">
    <property type="entry name" value="dTDP_dehydrorham_reduct"/>
</dbReference>
<dbReference type="Pfam" id="PF00156">
    <property type="entry name" value="Pribosyltran"/>
    <property type="match status" value="1"/>
</dbReference>
<dbReference type="InterPro" id="IPR000836">
    <property type="entry name" value="PRTase_dom"/>
</dbReference>
<dbReference type="GO" id="GO:0006556">
    <property type="term" value="P:S-adenosylmethionine biosynthetic process"/>
    <property type="evidence" value="ECO:0007669"/>
    <property type="project" value="TreeGrafter"/>
</dbReference>
<dbReference type="RefSeq" id="WP_004596118.1">
    <property type="nucleotide sequence ID" value="NZ_AOJM01000034.1"/>
</dbReference>
<dbReference type="CDD" id="cd05254">
    <property type="entry name" value="dTDP_HR_like_SDR_e"/>
    <property type="match status" value="1"/>
</dbReference>
<dbReference type="CDD" id="cd06223">
    <property type="entry name" value="PRTases_typeI"/>
    <property type="match status" value="1"/>
</dbReference>
<dbReference type="PATRIC" id="fig|1227467.4.peg.808"/>
<sequence>MTKRILIVGKSGLLGTKLHERLVNKYRVGGVSKSGAGMNNRELDITEQDAVETFFDTYSFDVVIHVAANTDVDFCEHNQTEAWETNVEGTKNLVLECKKRGIKFCYLSSDYIFSGANPPYEADANPDPVNYYGMTKLEGERIIREELHDFVIIRPGKLYGYTPDFGCDPFTSWVRNSLSEDSTVRVDDSIVKYPTLIDDVSRFVEAAIESDWTGLFNFSGPDSTTKYEWARSIAANYGFDSSRVEAKTADPYADRPQDVRYVSTDFGIDPHGVETGIEVMYKQEYCSFRPIYRMDIAEEFQGQSSGEIRKRLGAVLAREDDIEPDVVVPIPKSGIYPAIGYAEEIGSPLEFALSKQQLRKRTLYDESIDRINVLEEKMRAIKSLIENKTVAVVDEAVLSGKTLRTVIPILGAASKIHVRISSPPVTQTCPAYMHPENSNIFVDDLDIDSESNDIESAIAAELNVSSVKYVDRDSYLLEMGVEGDDICSFCFHS</sequence>
<proteinExistence type="predicted"/>
<dbReference type="GO" id="GO:0048269">
    <property type="term" value="C:methionine adenosyltransferase complex"/>
    <property type="evidence" value="ECO:0007669"/>
    <property type="project" value="TreeGrafter"/>
</dbReference>
<dbReference type="EMBL" id="AOJM01000034">
    <property type="protein sequence ID" value="ELZ51167.1"/>
    <property type="molecule type" value="Genomic_DNA"/>
</dbReference>
<dbReference type="Proteomes" id="UP000011526">
    <property type="component" value="Unassembled WGS sequence"/>
</dbReference>
<evidence type="ECO:0000313" key="3">
    <source>
        <dbReference type="EMBL" id="ELZ51167.1"/>
    </source>
</evidence>
<dbReference type="PANTHER" id="PTHR10491">
    <property type="entry name" value="DTDP-4-DEHYDRORHAMNOSE REDUCTASE"/>
    <property type="match status" value="1"/>
</dbReference>
<dbReference type="InterPro" id="IPR029903">
    <property type="entry name" value="RmlD-like-bd"/>
</dbReference>
<dbReference type="InterPro" id="IPR036291">
    <property type="entry name" value="NAD(P)-bd_dom_sf"/>
</dbReference>
<keyword evidence="4" id="KW-1185">Reference proteome</keyword>
<evidence type="ECO:0000259" key="1">
    <source>
        <dbReference type="Pfam" id="PF00156"/>
    </source>
</evidence>
<dbReference type="GO" id="GO:0048270">
    <property type="term" value="F:methionine adenosyltransferase regulator activity"/>
    <property type="evidence" value="ECO:0007669"/>
    <property type="project" value="TreeGrafter"/>
</dbReference>
<dbReference type="PANTHER" id="PTHR10491:SF4">
    <property type="entry name" value="METHIONINE ADENOSYLTRANSFERASE 2 SUBUNIT BETA"/>
    <property type="match status" value="1"/>
</dbReference>
<dbReference type="InterPro" id="IPR029057">
    <property type="entry name" value="PRTase-like"/>
</dbReference>